<dbReference type="EMBL" id="JAUEPP010000007">
    <property type="protein sequence ID" value="KAK3339514.1"/>
    <property type="molecule type" value="Genomic_DNA"/>
</dbReference>
<evidence type="ECO:0000313" key="1">
    <source>
        <dbReference type="EMBL" id="KAK3339514.1"/>
    </source>
</evidence>
<dbReference type="AlphaFoldDB" id="A0AAE0MPN0"/>
<keyword evidence="2" id="KW-1185">Reference proteome</keyword>
<protein>
    <submittedName>
        <fullName evidence="1">Uncharacterized protein</fullName>
    </submittedName>
</protein>
<reference evidence="1" key="2">
    <citation type="submission" date="2023-06" db="EMBL/GenBank/DDBJ databases">
        <authorList>
            <consortium name="Lawrence Berkeley National Laboratory"/>
            <person name="Haridas S."/>
            <person name="Hensen N."/>
            <person name="Bonometti L."/>
            <person name="Westerberg I."/>
            <person name="Brannstrom I.O."/>
            <person name="Guillou S."/>
            <person name="Cros-Aarteil S."/>
            <person name="Calhoun S."/>
            <person name="Kuo A."/>
            <person name="Mondo S."/>
            <person name="Pangilinan J."/>
            <person name="Riley R."/>
            <person name="Labutti K."/>
            <person name="Andreopoulos B."/>
            <person name="Lipzen A."/>
            <person name="Chen C."/>
            <person name="Yanf M."/>
            <person name="Daum C."/>
            <person name="Ng V."/>
            <person name="Clum A."/>
            <person name="Steindorff A."/>
            <person name="Ohm R."/>
            <person name="Martin F."/>
            <person name="Silar P."/>
            <person name="Natvig D."/>
            <person name="Lalanne C."/>
            <person name="Gautier V."/>
            <person name="Ament-Velasquez S.L."/>
            <person name="Kruys A."/>
            <person name="Hutchinson M.I."/>
            <person name="Powell A.J."/>
            <person name="Barry K."/>
            <person name="Miller A.N."/>
            <person name="Grigoriev I.V."/>
            <person name="Debuchy R."/>
            <person name="Gladieux P."/>
            <person name="Thoren M.H."/>
            <person name="Johannesson H."/>
        </authorList>
    </citation>
    <scope>NUCLEOTIDE SEQUENCE</scope>
    <source>
        <strain evidence="1">CBS 560.94</strain>
    </source>
</reference>
<dbReference type="Proteomes" id="UP001278500">
    <property type="component" value="Unassembled WGS sequence"/>
</dbReference>
<evidence type="ECO:0000313" key="2">
    <source>
        <dbReference type="Proteomes" id="UP001278500"/>
    </source>
</evidence>
<dbReference type="RefSeq" id="XP_062678874.1">
    <property type="nucleotide sequence ID" value="XM_062825761.1"/>
</dbReference>
<comment type="caution">
    <text evidence="1">The sequence shown here is derived from an EMBL/GenBank/DDBJ whole genome shotgun (WGS) entry which is preliminary data.</text>
</comment>
<reference evidence="1" key="1">
    <citation type="journal article" date="2023" name="Mol. Phylogenet. Evol.">
        <title>Genome-scale phylogeny and comparative genomics of the fungal order Sordariales.</title>
        <authorList>
            <person name="Hensen N."/>
            <person name="Bonometti L."/>
            <person name="Westerberg I."/>
            <person name="Brannstrom I.O."/>
            <person name="Guillou S."/>
            <person name="Cros-Aarteil S."/>
            <person name="Calhoun S."/>
            <person name="Haridas S."/>
            <person name="Kuo A."/>
            <person name="Mondo S."/>
            <person name="Pangilinan J."/>
            <person name="Riley R."/>
            <person name="LaButti K."/>
            <person name="Andreopoulos B."/>
            <person name="Lipzen A."/>
            <person name="Chen C."/>
            <person name="Yan M."/>
            <person name="Daum C."/>
            <person name="Ng V."/>
            <person name="Clum A."/>
            <person name="Steindorff A."/>
            <person name="Ohm R.A."/>
            <person name="Martin F."/>
            <person name="Silar P."/>
            <person name="Natvig D.O."/>
            <person name="Lalanne C."/>
            <person name="Gautier V."/>
            <person name="Ament-Velasquez S.L."/>
            <person name="Kruys A."/>
            <person name="Hutchinson M.I."/>
            <person name="Powell A.J."/>
            <person name="Barry K."/>
            <person name="Miller A.N."/>
            <person name="Grigoriev I.V."/>
            <person name="Debuchy R."/>
            <person name="Gladieux P."/>
            <person name="Hiltunen Thoren M."/>
            <person name="Johannesson H."/>
        </authorList>
    </citation>
    <scope>NUCLEOTIDE SEQUENCE</scope>
    <source>
        <strain evidence="1">CBS 560.94</strain>
    </source>
</reference>
<sequence length="207" mass="23014">MSANTNTNHTGNGPLPHLKRLMPKNGMFWNRANILRPDRRNEVVVQVLESLVHETHPGTGHRESPLRGRRYGDSLRGRFSAQISVDPLAAVGLSGLLEEDFDVLADEQSFVDRTREGTRLGQQLSSNVFDALFLAVVEGREKFLAAAAERQNLAQQAASGHSPLAQAVDRFLATAWWWHEARIPVEVQVGEPDFFGDGDNIPVGRNW</sequence>
<organism evidence="1 2">
    <name type="scientific">Neurospora tetraspora</name>
    <dbReference type="NCBI Taxonomy" id="94610"/>
    <lineage>
        <taxon>Eukaryota</taxon>
        <taxon>Fungi</taxon>
        <taxon>Dikarya</taxon>
        <taxon>Ascomycota</taxon>
        <taxon>Pezizomycotina</taxon>
        <taxon>Sordariomycetes</taxon>
        <taxon>Sordariomycetidae</taxon>
        <taxon>Sordariales</taxon>
        <taxon>Sordariaceae</taxon>
        <taxon>Neurospora</taxon>
    </lineage>
</organism>
<gene>
    <name evidence="1" type="ORF">B0H65DRAFT_445684</name>
</gene>
<name>A0AAE0MPN0_9PEZI</name>
<accession>A0AAE0MPN0</accession>
<dbReference type="GeneID" id="87862915"/>
<proteinExistence type="predicted"/>